<evidence type="ECO:0000256" key="3">
    <source>
        <dbReference type="ARBA" id="ARBA00023242"/>
    </source>
</evidence>
<feature type="domain" description="Sas10 C-terminal" evidence="5">
    <location>
        <begin position="224"/>
        <end position="296"/>
    </location>
</feature>
<dbReference type="EMBL" id="JAKKPZ010000002">
    <property type="protein sequence ID" value="KAI1726082.1"/>
    <property type="molecule type" value="Genomic_DNA"/>
</dbReference>
<feature type="compositionally biased region" description="Acidic residues" evidence="4">
    <location>
        <begin position="155"/>
        <end position="167"/>
    </location>
</feature>
<evidence type="ECO:0000256" key="1">
    <source>
        <dbReference type="ARBA" id="ARBA00004123"/>
    </source>
</evidence>
<gene>
    <name evidence="6" type="ORF">DdX_02776</name>
</gene>
<reference evidence="6" key="1">
    <citation type="submission" date="2022-01" db="EMBL/GenBank/DDBJ databases">
        <title>Genome Sequence Resource for Two Populations of Ditylenchus destructor, the Migratory Endoparasitic Phytonematode.</title>
        <authorList>
            <person name="Zhang H."/>
            <person name="Lin R."/>
            <person name="Xie B."/>
        </authorList>
    </citation>
    <scope>NUCLEOTIDE SEQUENCE</scope>
    <source>
        <strain evidence="6">BazhouSP</strain>
    </source>
</reference>
<comment type="similarity">
    <text evidence="2">Belongs to the SAS10 family.</text>
</comment>
<name>A0AAD4NI72_9BILA</name>
<dbReference type="PANTHER" id="PTHR13237:SF8">
    <property type="entry name" value="SOMETHING ABOUT SILENCING PROTEIN 10"/>
    <property type="match status" value="1"/>
</dbReference>
<evidence type="ECO:0000313" key="6">
    <source>
        <dbReference type="EMBL" id="KAI1726082.1"/>
    </source>
</evidence>
<keyword evidence="3" id="KW-0539">Nucleus</keyword>
<feature type="region of interest" description="Disordered" evidence="4">
    <location>
        <begin position="145"/>
        <end position="297"/>
    </location>
</feature>
<sequence length="297" mass="34668">MSKSKKSRKYYEEEQASDDIYDEIDHFHMERDSILLAGTKKRPKSRTKEILSVRVDESEDDDFDQIYDEEASQMNNDEEGAAPVNVNQWGKKRANYYGTSYVDKDFGGVHDSDEEEMLELEEEDAIARQRKLDVANNYVDLDFALHNDDTQSANDESDESSTGEEDNAQANKKVSEVKVTKKQLKMKRNTTEKSEKQTRVHFAADNDIDANEAHDDIEWDQNVEEKRGISYEMQKNKGLTQKRKKGTQHSRLKKRKQYDKALIRRRSQVPDVRREERKYDGEKRGIRASTVRSIKLK</sequence>
<evidence type="ECO:0000313" key="7">
    <source>
        <dbReference type="Proteomes" id="UP001201812"/>
    </source>
</evidence>
<dbReference type="GO" id="GO:0000462">
    <property type="term" value="P:maturation of SSU-rRNA from tricistronic rRNA transcript (SSU-rRNA, 5.8S rRNA, LSU-rRNA)"/>
    <property type="evidence" value="ECO:0007669"/>
    <property type="project" value="TreeGrafter"/>
</dbReference>
<dbReference type="AlphaFoldDB" id="A0AAD4NI72"/>
<dbReference type="Proteomes" id="UP001201812">
    <property type="component" value="Unassembled WGS sequence"/>
</dbReference>
<evidence type="ECO:0000256" key="2">
    <source>
        <dbReference type="ARBA" id="ARBA00010979"/>
    </source>
</evidence>
<comment type="subcellular location">
    <subcellularLocation>
        <location evidence="1">Nucleus</location>
    </subcellularLocation>
</comment>
<evidence type="ECO:0000259" key="5">
    <source>
        <dbReference type="Pfam" id="PF09368"/>
    </source>
</evidence>
<dbReference type="PANTHER" id="PTHR13237">
    <property type="entry name" value="SOMETHING ABOUT SILENCING PROTEIN 10-RELATED"/>
    <property type="match status" value="1"/>
</dbReference>
<feature type="compositionally biased region" description="Basic and acidic residues" evidence="4">
    <location>
        <begin position="189"/>
        <end position="204"/>
    </location>
</feature>
<dbReference type="InterPro" id="IPR018972">
    <property type="entry name" value="Sas10_C_dom"/>
</dbReference>
<organism evidence="6 7">
    <name type="scientific">Ditylenchus destructor</name>
    <dbReference type="NCBI Taxonomy" id="166010"/>
    <lineage>
        <taxon>Eukaryota</taxon>
        <taxon>Metazoa</taxon>
        <taxon>Ecdysozoa</taxon>
        <taxon>Nematoda</taxon>
        <taxon>Chromadorea</taxon>
        <taxon>Rhabditida</taxon>
        <taxon>Tylenchina</taxon>
        <taxon>Tylenchomorpha</taxon>
        <taxon>Sphaerularioidea</taxon>
        <taxon>Anguinidae</taxon>
        <taxon>Anguininae</taxon>
        <taxon>Ditylenchus</taxon>
    </lineage>
</organism>
<proteinExistence type="inferred from homology"/>
<accession>A0AAD4NI72</accession>
<dbReference type="Pfam" id="PF09368">
    <property type="entry name" value="Sas10"/>
    <property type="match status" value="1"/>
</dbReference>
<evidence type="ECO:0000256" key="4">
    <source>
        <dbReference type="SAM" id="MobiDB-lite"/>
    </source>
</evidence>
<protein>
    <submittedName>
        <fullName evidence="6">Something about silencing protein 10</fullName>
    </submittedName>
</protein>
<feature type="compositionally biased region" description="Basic and acidic residues" evidence="4">
    <location>
        <begin position="271"/>
        <end position="285"/>
    </location>
</feature>
<feature type="compositionally biased region" description="Basic residues" evidence="4">
    <location>
        <begin position="240"/>
        <end position="267"/>
    </location>
</feature>
<comment type="caution">
    <text evidence="6">The sequence shown here is derived from an EMBL/GenBank/DDBJ whole genome shotgun (WGS) entry which is preliminary data.</text>
</comment>
<keyword evidence="7" id="KW-1185">Reference proteome</keyword>
<dbReference type="GO" id="GO:0032040">
    <property type="term" value="C:small-subunit processome"/>
    <property type="evidence" value="ECO:0007669"/>
    <property type="project" value="TreeGrafter"/>
</dbReference>